<gene>
    <name evidence="4" type="ORF">NLI96_g11496</name>
</gene>
<dbReference type="AlphaFoldDB" id="A0AAD5URN6"/>
<keyword evidence="1" id="KW-0560">Oxidoreductase</keyword>
<dbReference type="Pfam" id="PF03171">
    <property type="entry name" value="2OG-FeII_Oxy"/>
    <property type="match status" value="1"/>
</dbReference>
<comment type="similarity">
    <text evidence="1">Belongs to the iron/ascorbate-dependent oxidoreductase family.</text>
</comment>
<feature type="domain" description="Fe2OG dioxygenase" evidence="3">
    <location>
        <begin position="178"/>
        <end position="287"/>
    </location>
</feature>
<evidence type="ECO:0000256" key="2">
    <source>
        <dbReference type="SAM" id="MobiDB-lite"/>
    </source>
</evidence>
<evidence type="ECO:0000313" key="5">
    <source>
        <dbReference type="Proteomes" id="UP001212997"/>
    </source>
</evidence>
<dbReference type="InterPro" id="IPR026992">
    <property type="entry name" value="DIOX_N"/>
</dbReference>
<evidence type="ECO:0000313" key="4">
    <source>
        <dbReference type="EMBL" id="KAJ3475943.1"/>
    </source>
</evidence>
<reference evidence="4" key="1">
    <citation type="submission" date="2022-07" db="EMBL/GenBank/DDBJ databases">
        <title>Genome Sequence of Physisporinus lineatus.</title>
        <authorList>
            <person name="Buettner E."/>
        </authorList>
    </citation>
    <scope>NUCLEOTIDE SEQUENCE</scope>
    <source>
        <strain evidence="4">VT162</strain>
    </source>
</reference>
<dbReference type="PANTHER" id="PTHR47990">
    <property type="entry name" value="2-OXOGLUTARATE (2OG) AND FE(II)-DEPENDENT OXYGENASE SUPERFAMILY PROTEIN-RELATED"/>
    <property type="match status" value="1"/>
</dbReference>
<dbReference type="GO" id="GO:0046872">
    <property type="term" value="F:metal ion binding"/>
    <property type="evidence" value="ECO:0007669"/>
    <property type="project" value="UniProtKB-KW"/>
</dbReference>
<evidence type="ECO:0000256" key="1">
    <source>
        <dbReference type="RuleBase" id="RU003682"/>
    </source>
</evidence>
<dbReference type="InterPro" id="IPR005123">
    <property type="entry name" value="Oxoglu/Fe-dep_dioxygenase_dom"/>
</dbReference>
<dbReference type="Gene3D" id="2.60.120.330">
    <property type="entry name" value="B-lactam Antibiotic, Isopenicillin N Synthase, Chain"/>
    <property type="match status" value="1"/>
</dbReference>
<dbReference type="InterPro" id="IPR050231">
    <property type="entry name" value="Iron_ascorbate_oxido_reductase"/>
</dbReference>
<keyword evidence="1" id="KW-0479">Metal-binding</keyword>
<comment type="caution">
    <text evidence="4">The sequence shown here is derived from an EMBL/GenBank/DDBJ whole genome shotgun (WGS) entry which is preliminary data.</text>
</comment>
<keyword evidence="5" id="KW-1185">Reference proteome</keyword>
<feature type="compositionally biased region" description="Basic and acidic residues" evidence="2">
    <location>
        <begin position="348"/>
        <end position="357"/>
    </location>
</feature>
<dbReference type="EMBL" id="JANAWD010000775">
    <property type="protein sequence ID" value="KAJ3475943.1"/>
    <property type="molecule type" value="Genomic_DNA"/>
</dbReference>
<dbReference type="Pfam" id="PF14226">
    <property type="entry name" value="DIOX_N"/>
    <property type="match status" value="1"/>
</dbReference>
<dbReference type="PROSITE" id="PS51471">
    <property type="entry name" value="FE2OG_OXY"/>
    <property type="match status" value="1"/>
</dbReference>
<dbReference type="SUPFAM" id="SSF51197">
    <property type="entry name" value="Clavaminate synthase-like"/>
    <property type="match status" value="1"/>
</dbReference>
<accession>A0AAD5URN6</accession>
<sequence>MPGLNLQAPFPDNVPTHPLLVVDYELIQKGDTEEINKLWKAATELGFWYLKNHGADDEVNGMFEMGAETMRLPLEEKMKFEQGDDGMSAGYKAAGVNATDETGARDTVEFINISKDDVLAYPEQVHRDYPSTVNARMGPTIKPFVKKSLAINTTLLGVLNNKLGLPQGTLAKLHPPEQHSGCEARCIKNPPPIDSALAQARAAIGAHTDFGSLSFLHNRLGGLQVLPPGYETWQYVRPLPGHAICNIGDALSIFSGGILRSNLHRVVPPPGEQVKYERWSLVFFTRPSYSENLRALVDDSPLIAEAVAKSENPAVFTPNATAKDWFARRIKNQRIKNRKGPETWRASRGMEHRPEAA</sequence>
<dbReference type="InterPro" id="IPR044861">
    <property type="entry name" value="IPNS-like_FE2OG_OXY"/>
</dbReference>
<evidence type="ECO:0000259" key="3">
    <source>
        <dbReference type="PROSITE" id="PS51471"/>
    </source>
</evidence>
<dbReference type="InterPro" id="IPR027443">
    <property type="entry name" value="IPNS-like_sf"/>
</dbReference>
<protein>
    <recommendedName>
        <fullName evidence="3">Fe2OG dioxygenase domain-containing protein</fullName>
    </recommendedName>
</protein>
<name>A0AAD5URN6_9APHY</name>
<feature type="region of interest" description="Disordered" evidence="2">
    <location>
        <begin position="337"/>
        <end position="357"/>
    </location>
</feature>
<dbReference type="GO" id="GO:0016491">
    <property type="term" value="F:oxidoreductase activity"/>
    <property type="evidence" value="ECO:0007669"/>
    <property type="project" value="UniProtKB-KW"/>
</dbReference>
<dbReference type="Proteomes" id="UP001212997">
    <property type="component" value="Unassembled WGS sequence"/>
</dbReference>
<keyword evidence="1" id="KW-0408">Iron</keyword>
<organism evidence="4 5">
    <name type="scientific">Meripilus lineatus</name>
    <dbReference type="NCBI Taxonomy" id="2056292"/>
    <lineage>
        <taxon>Eukaryota</taxon>
        <taxon>Fungi</taxon>
        <taxon>Dikarya</taxon>
        <taxon>Basidiomycota</taxon>
        <taxon>Agaricomycotina</taxon>
        <taxon>Agaricomycetes</taxon>
        <taxon>Polyporales</taxon>
        <taxon>Meripilaceae</taxon>
        <taxon>Meripilus</taxon>
    </lineage>
</organism>
<proteinExistence type="inferred from homology"/>